<name>A0AAD2HE15_9AGAR</name>
<evidence type="ECO:0000313" key="1">
    <source>
        <dbReference type="EMBL" id="CAK5274423.1"/>
    </source>
</evidence>
<reference evidence="1" key="1">
    <citation type="submission" date="2023-11" db="EMBL/GenBank/DDBJ databases">
        <authorList>
            <person name="De Vega J J."/>
            <person name="De Vega J J."/>
        </authorList>
    </citation>
    <scope>NUCLEOTIDE SEQUENCE</scope>
</reference>
<accession>A0AAD2HE15</accession>
<keyword evidence="2" id="KW-1185">Reference proteome</keyword>
<protein>
    <submittedName>
        <fullName evidence="1">Uncharacterized protein</fullName>
    </submittedName>
</protein>
<dbReference type="Proteomes" id="UP001295794">
    <property type="component" value="Unassembled WGS sequence"/>
</dbReference>
<proteinExistence type="predicted"/>
<dbReference type="AlphaFoldDB" id="A0AAD2HE15"/>
<evidence type="ECO:0000313" key="2">
    <source>
        <dbReference type="Proteomes" id="UP001295794"/>
    </source>
</evidence>
<gene>
    <name evidence="1" type="ORF">MYCIT1_LOCUS21625</name>
</gene>
<organism evidence="1 2">
    <name type="scientific">Mycena citricolor</name>
    <dbReference type="NCBI Taxonomy" id="2018698"/>
    <lineage>
        <taxon>Eukaryota</taxon>
        <taxon>Fungi</taxon>
        <taxon>Dikarya</taxon>
        <taxon>Basidiomycota</taxon>
        <taxon>Agaricomycotina</taxon>
        <taxon>Agaricomycetes</taxon>
        <taxon>Agaricomycetidae</taxon>
        <taxon>Agaricales</taxon>
        <taxon>Marasmiineae</taxon>
        <taxon>Mycenaceae</taxon>
        <taxon>Mycena</taxon>
    </lineage>
</organism>
<comment type="caution">
    <text evidence="1">The sequence shown here is derived from an EMBL/GenBank/DDBJ whole genome shotgun (WGS) entry which is preliminary data.</text>
</comment>
<sequence length="401" mass="43982">MRGLSPFSSAISPLNVALSALEHPMSGSPSLVLPSYPISGNLAPTQVPTYSRNLRQGEVLLQRSPPGRRRSTSDYVRKCGRETLILHDQLDSRADPDAPQYGPGAQMTGTVLVEQPESVLSVVVQIRGRIEAALRLRGCVTLVTVRETQKLWPASASAAQGDASVCPMRLPFLFVLPARFQRAERHAMYDLPPTYEVSLPGLSAKSGYHVVVVVTRKDHLHHLHVSNKTMSVPFMYDIASHLRSPSMDGKVESGREVVIPIPSCKSEPLSVKLLLSERPRSIFRVEVRLTTRSELLQRLLGVRIECTVQREIGVDLHGRPTARRATLAEAVPLRLVDAPSSGGGLMAEGLVWMGEIRCSAVIPPFDAGLVRVRDYLVVHLTPPPAFAAQYKSVVQSIPLWE</sequence>
<dbReference type="EMBL" id="CAVNYO010000402">
    <property type="protein sequence ID" value="CAK5274423.1"/>
    <property type="molecule type" value="Genomic_DNA"/>
</dbReference>